<dbReference type="AlphaFoldDB" id="A0A382LQT2"/>
<accession>A0A382LQT2</accession>
<comment type="similarity">
    <text evidence="1">Belongs to the D-isomer specific 2-hydroxyacid dehydrogenase family.</text>
</comment>
<evidence type="ECO:0000259" key="5">
    <source>
        <dbReference type="Pfam" id="PF02826"/>
    </source>
</evidence>
<reference evidence="6" key="1">
    <citation type="submission" date="2018-05" db="EMBL/GenBank/DDBJ databases">
        <authorList>
            <person name="Lanie J.A."/>
            <person name="Ng W.-L."/>
            <person name="Kazmierczak K.M."/>
            <person name="Andrzejewski T.M."/>
            <person name="Davidsen T.M."/>
            <person name="Wayne K.J."/>
            <person name="Tettelin H."/>
            <person name="Glass J.I."/>
            <person name="Rusch D."/>
            <person name="Podicherti R."/>
            <person name="Tsui H.-C.T."/>
            <person name="Winkler M.E."/>
        </authorList>
    </citation>
    <scope>NUCLEOTIDE SEQUENCE</scope>
</reference>
<sequence length="321" mass="35341">MPTAKVAVFSPPGERADFMLGEAPDDVEIILVDPSLSDDEQAVLCRDVSAMITSKVSVDVLKQCPNVKIIQTLSAGYDMLDLATILEMGILVANNGGANAIAVSEHTIAMMISLTTNLWHQYEETMSQKVWRSGMDKYRVREITDKTIGIVGLGRIGKQVAKRLKGFDTKTFFYDVIDVPQEVQDDLNVQRVELDDLLRESDIVTLHVPLTRRTRGMISDRELELMKPDAYLVNCCRGPVVDEAALHRALSQRKILGAGLDVLEVEPTPVDNPLFGLDNVVITPHMAGPGEESSQRAADFAYYNIAKLLSGEEAESLVTPE</sequence>
<evidence type="ECO:0000256" key="2">
    <source>
        <dbReference type="ARBA" id="ARBA00023002"/>
    </source>
</evidence>
<protein>
    <recommendedName>
        <fullName evidence="7">Lactate dehydrogenase</fullName>
    </recommendedName>
</protein>
<dbReference type="PROSITE" id="PS00671">
    <property type="entry name" value="D_2_HYDROXYACID_DH_3"/>
    <property type="match status" value="1"/>
</dbReference>
<dbReference type="PANTHER" id="PTHR43761:SF1">
    <property type="entry name" value="D-ISOMER SPECIFIC 2-HYDROXYACID DEHYDROGENASE CATALYTIC DOMAIN-CONTAINING PROTEIN-RELATED"/>
    <property type="match status" value="1"/>
</dbReference>
<dbReference type="GO" id="GO:0016616">
    <property type="term" value="F:oxidoreductase activity, acting on the CH-OH group of donors, NAD or NADP as acceptor"/>
    <property type="evidence" value="ECO:0007669"/>
    <property type="project" value="InterPro"/>
</dbReference>
<dbReference type="InterPro" id="IPR050418">
    <property type="entry name" value="D-iso_2-hydroxyacid_DH_PdxB"/>
</dbReference>
<name>A0A382LQT2_9ZZZZ</name>
<dbReference type="InterPro" id="IPR036291">
    <property type="entry name" value="NAD(P)-bd_dom_sf"/>
</dbReference>
<dbReference type="SUPFAM" id="SSF52283">
    <property type="entry name" value="Formate/glycerate dehydrogenase catalytic domain-like"/>
    <property type="match status" value="1"/>
</dbReference>
<dbReference type="Pfam" id="PF02826">
    <property type="entry name" value="2-Hacid_dh_C"/>
    <property type="match status" value="1"/>
</dbReference>
<dbReference type="InterPro" id="IPR029752">
    <property type="entry name" value="D-isomer_DH_CS1"/>
</dbReference>
<proteinExistence type="inferred from homology"/>
<dbReference type="InterPro" id="IPR006140">
    <property type="entry name" value="D-isomer_DH_NAD-bd"/>
</dbReference>
<feature type="domain" description="D-isomer specific 2-hydroxyacid dehydrogenase catalytic" evidence="4">
    <location>
        <begin position="22"/>
        <end position="318"/>
    </location>
</feature>
<organism evidence="6">
    <name type="scientific">marine metagenome</name>
    <dbReference type="NCBI Taxonomy" id="408172"/>
    <lineage>
        <taxon>unclassified sequences</taxon>
        <taxon>metagenomes</taxon>
        <taxon>ecological metagenomes</taxon>
    </lineage>
</organism>
<dbReference type="SUPFAM" id="SSF51735">
    <property type="entry name" value="NAD(P)-binding Rossmann-fold domains"/>
    <property type="match status" value="1"/>
</dbReference>
<evidence type="ECO:0000256" key="1">
    <source>
        <dbReference type="ARBA" id="ARBA00005854"/>
    </source>
</evidence>
<dbReference type="Gene3D" id="3.40.50.720">
    <property type="entry name" value="NAD(P)-binding Rossmann-like Domain"/>
    <property type="match status" value="2"/>
</dbReference>
<dbReference type="PANTHER" id="PTHR43761">
    <property type="entry name" value="D-ISOMER SPECIFIC 2-HYDROXYACID DEHYDROGENASE FAMILY PROTEIN (AFU_ORTHOLOGUE AFUA_1G13630)"/>
    <property type="match status" value="1"/>
</dbReference>
<evidence type="ECO:0000259" key="4">
    <source>
        <dbReference type="Pfam" id="PF00389"/>
    </source>
</evidence>
<feature type="domain" description="D-isomer specific 2-hydroxyacid dehydrogenase NAD-binding" evidence="5">
    <location>
        <begin position="108"/>
        <end position="287"/>
    </location>
</feature>
<keyword evidence="3" id="KW-0520">NAD</keyword>
<dbReference type="PROSITE" id="PS00065">
    <property type="entry name" value="D_2_HYDROXYACID_DH_1"/>
    <property type="match status" value="1"/>
</dbReference>
<dbReference type="FunFam" id="3.40.50.720:FF:000203">
    <property type="entry name" value="D-3-phosphoglycerate dehydrogenase (SerA)"/>
    <property type="match status" value="1"/>
</dbReference>
<gene>
    <name evidence="6" type="ORF">METZ01_LOCUS291912</name>
</gene>
<evidence type="ECO:0000313" key="6">
    <source>
        <dbReference type="EMBL" id="SVC39058.1"/>
    </source>
</evidence>
<dbReference type="GO" id="GO:0051287">
    <property type="term" value="F:NAD binding"/>
    <property type="evidence" value="ECO:0007669"/>
    <property type="project" value="InterPro"/>
</dbReference>
<evidence type="ECO:0000256" key="3">
    <source>
        <dbReference type="ARBA" id="ARBA00023027"/>
    </source>
</evidence>
<dbReference type="Pfam" id="PF00389">
    <property type="entry name" value="2-Hacid_dh"/>
    <property type="match status" value="1"/>
</dbReference>
<dbReference type="PROSITE" id="PS00670">
    <property type="entry name" value="D_2_HYDROXYACID_DH_2"/>
    <property type="match status" value="1"/>
</dbReference>
<keyword evidence="2" id="KW-0560">Oxidoreductase</keyword>
<dbReference type="InterPro" id="IPR006139">
    <property type="entry name" value="D-isomer_2_OHA_DH_cat_dom"/>
</dbReference>
<dbReference type="EMBL" id="UINC01088643">
    <property type="protein sequence ID" value="SVC39058.1"/>
    <property type="molecule type" value="Genomic_DNA"/>
</dbReference>
<evidence type="ECO:0008006" key="7">
    <source>
        <dbReference type="Google" id="ProtNLM"/>
    </source>
</evidence>
<dbReference type="InterPro" id="IPR029753">
    <property type="entry name" value="D-isomer_DH_CS"/>
</dbReference>